<gene>
    <name evidence="1" type="ORF">RF687_08770</name>
</gene>
<dbReference type="Gene3D" id="3.40.50.150">
    <property type="entry name" value="Vaccinia Virus protein VP39"/>
    <property type="match status" value="1"/>
</dbReference>
<dbReference type="RefSeq" id="WP_308680031.1">
    <property type="nucleotide sequence ID" value="NZ_JAMZMF010000012.1"/>
</dbReference>
<organism evidence="1 2">
    <name type="scientific">Actinomyces oris</name>
    <dbReference type="NCBI Taxonomy" id="544580"/>
    <lineage>
        <taxon>Bacteria</taxon>
        <taxon>Bacillati</taxon>
        <taxon>Actinomycetota</taxon>
        <taxon>Actinomycetes</taxon>
        <taxon>Actinomycetales</taxon>
        <taxon>Actinomycetaceae</taxon>
        <taxon>Actinomyces</taxon>
    </lineage>
</organism>
<dbReference type="SUPFAM" id="SSF53335">
    <property type="entry name" value="S-adenosyl-L-methionine-dependent methyltransferases"/>
    <property type="match status" value="1"/>
</dbReference>
<evidence type="ECO:0000313" key="1">
    <source>
        <dbReference type="EMBL" id="MDR0178034.1"/>
    </source>
</evidence>
<dbReference type="Pfam" id="PF01135">
    <property type="entry name" value="PCMT"/>
    <property type="match status" value="1"/>
</dbReference>
<accession>A0AAW8LEB5</accession>
<dbReference type="InterPro" id="IPR029063">
    <property type="entry name" value="SAM-dependent_MTases_sf"/>
</dbReference>
<evidence type="ECO:0008006" key="3">
    <source>
        <dbReference type="Google" id="ProtNLM"/>
    </source>
</evidence>
<dbReference type="EMBL" id="JAMZMF010000012">
    <property type="protein sequence ID" value="MDR0178034.1"/>
    <property type="molecule type" value="Genomic_DNA"/>
</dbReference>
<name>A0AAW8LEB5_9ACTO</name>
<sequence length="298" mass="34062">MTTRIKYLPIEKATLLTLNNLTKLIKIDSKYKLFIHQFLDQTFVEQRTRMVEMLEYVGISHETCASLMSVSRETFAPPTTKLFSYLNTYLPWNETSCVSPPGTVALMIDRFRPYSKTVIELGVGSGYHACCLVRRKGKLNEVIGYEANTIFAQFGADCVSSAGISDQVKIIPHALNSEILTEIKANGIYTTAAGNDDDIIKRLQTGCQIQLVRPIGELEYSSEKSDSWLKRRWHDHQEYSKEWNTNYGCISTGQKHNGEILWFDHIYDVSFVPTTRKTKSVPQTYKTMWHQLTHDLVS</sequence>
<evidence type="ECO:0000313" key="2">
    <source>
        <dbReference type="Proteomes" id="UP001230065"/>
    </source>
</evidence>
<dbReference type="Proteomes" id="UP001230065">
    <property type="component" value="Unassembled WGS sequence"/>
</dbReference>
<comment type="caution">
    <text evidence="1">The sequence shown here is derived from an EMBL/GenBank/DDBJ whole genome shotgun (WGS) entry which is preliminary data.</text>
</comment>
<protein>
    <recommendedName>
        <fullName evidence="3">Protein-L-isoaspartate O-methyltransferase</fullName>
    </recommendedName>
</protein>
<dbReference type="AlphaFoldDB" id="A0AAW8LEB5"/>
<proteinExistence type="predicted"/>
<reference evidence="1" key="1">
    <citation type="submission" date="2022-06" db="EMBL/GenBank/DDBJ databases">
        <title>Draft Genome Sequences of Three Actinomyces oris Strains, Isolated from Healthy Human Feces.</title>
        <authorList>
            <person name="Ye Y."/>
            <person name="Liu C."/>
            <person name="Zhao J."/>
            <person name="Xu J."/>
            <person name="Huang H."/>
            <person name="Wang B."/>
            <person name="Wei J."/>
            <person name="Jing X."/>
        </authorList>
    </citation>
    <scope>NUCLEOTIDE SEQUENCE</scope>
    <source>
        <strain evidence="1">CNGBCC1803727</strain>
    </source>
</reference>